<comment type="caution">
    <text evidence="1">The sequence shown here is derived from an EMBL/GenBank/DDBJ whole genome shotgun (WGS) entry which is preliminary data.</text>
</comment>
<reference evidence="1 2" key="1">
    <citation type="submission" date="2024-09" db="EMBL/GenBank/DDBJ databases">
        <title>Rethinking Asexuality: The Enigmatic Case of Functional Sexual Genes in Lepraria (Stereocaulaceae).</title>
        <authorList>
            <person name="Doellman M."/>
            <person name="Sun Y."/>
            <person name="Barcenas-Pena A."/>
            <person name="Lumbsch H.T."/>
            <person name="Grewe F."/>
        </authorList>
    </citation>
    <scope>NUCLEOTIDE SEQUENCE [LARGE SCALE GENOMIC DNA]</scope>
    <source>
        <strain evidence="1 2">Mercado 3170</strain>
    </source>
</reference>
<gene>
    <name evidence="1" type="ORF">N7G274_001853</name>
</gene>
<name>A0ABR4ALM6_9LECA</name>
<dbReference type="EMBL" id="JBEFKJ010000004">
    <property type="protein sequence ID" value="KAL2046406.1"/>
    <property type="molecule type" value="Genomic_DNA"/>
</dbReference>
<sequence>MRSDTWDIWKGESRDSVRWKSNGLHLISCIGSTESAPQQIWKLVLEAITASLKKYQSGTILEPPEREMAKTGPVGENVSRGSLFAQYGAGLFVFEVNKEACLEEWLHICPQLGEIAKPVFVLWTTSTISGWYLG</sequence>
<evidence type="ECO:0000313" key="2">
    <source>
        <dbReference type="Proteomes" id="UP001590950"/>
    </source>
</evidence>
<keyword evidence="2" id="KW-1185">Reference proteome</keyword>
<dbReference type="Proteomes" id="UP001590950">
    <property type="component" value="Unassembled WGS sequence"/>
</dbReference>
<protein>
    <submittedName>
        <fullName evidence="1">Uncharacterized protein</fullName>
    </submittedName>
</protein>
<proteinExistence type="predicted"/>
<organism evidence="1 2">
    <name type="scientific">Stereocaulon virgatum</name>
    <dbReference type="NCBI Taxonomy" id="373712"/>
    <lineage>
        <taxon>Eukaryota</taxon>
        <taxon>Fungi</taxon>
        <taxon>Dikarya</taxon>
        <taxon>Ascomycota</taxon>
        <taxon>Pezizomycotina</taxon>
        <taxon>Lecanoromycetes</taxon>
        <taxon>OSLEUM clade</taxon>
        <taxon>Lecanoromycetidae</taxon>
        <taxon>Lecanorales</taxon>
        <taxon>Lecanorineae</taxon>
        <taxon>Stereocaulaceae</taxon>
        <taxon>Stereocaulon</taxon>
    </lineage>
</organism>
<accession>A0ABR4ALM6</accession>
<evidence type="ECO:0000313" key="1">
    <source>
        <dbReference type="EMBL" id="KAL2046406.1"/>
    </source>
</evidence>